<evidence type="ECO:0000313" key="3">
    <source>
        <dbReference type="Proteomes" id="UP000298646"/>
    </source>
</evidence>
<dbReference type="RefSeq" id="WP_137088069.1">
    <property type="nucleotide sequence ID" value="NZ_CP039909.1"/>
</dbReference>
<protein>
    <submittedName>
        <fullName evidence="2">CopG family transcriptional regulator</fullName>
    </submittedName>
</protein>
<feature type="region of interest" description="Disordered" evidence="1">
    <location>
        <begin position="1"/>
        <end position="39"/>
    </location>
</feature>
<dbReference type="AlphaFoldDB" id="A0AAE6BU90"/>
<reference evidence="2 3" key="1">
    <citation type="submission" date="2019-04" db="EMBL/GenBank/DDBJ databases">
        <title>Complete genome sequence of Agrobacterium tumefaciens CFBP6624.</title>
        <authorList>
            <person name="Haryono M."/>
            <person name="Lin Y.-C."/>
            <person name="Lai E.-M."/>
            <person name="Kuo C.-H."/>
        </authorList>
    </citation>
    <scope>NUCLEOTIDE SEQUENCE [LARGE SCALE GENOMIC DNA]</scope>
    <source>
        <strain evidence="2 3">CFBP6624</strain>
        <plasmid evidence="3">patcfbp6624</plasmid>
    </source>
</reference>
<evidence type="ECO:0000256" key="1">
    <source>
        <dbReference type="SAM" id="MobiDB-lite"/>
    </source>
</evidence>
<dbReference type="Proteomes" id="UP000298646">
    <property type="component" value="Plasmid pAtCFBP6624"/>
</dbReference>
<proteinExistence type="predicted"/>
<organism evidence="2 3">
    <name type="scientific">Agrobacterium tumefaciens</name>
    <dbReference type="NCBI Taxonomy" id="358"/>
    <lineage>
        <taxon>Bacteria</taxon>
        <taxon>Pseudomonadati</taxon>
        <taxon>Pseudomonadota</taxon>
        <taxon>Alphaproteobacteria</taxon>
        <taxon>Hyphomicrobiales</taxon>
        <taxon>Rhizobiaceae</taxon>
        <taxon>Rhizobium/Agrobacterium group</taxon>
        <taxon>Agrobacterium</taxon>
        <taxon>Agrobacterium tumefaciens complex</taxon>
    </lineage>
</organism>
<sequence>MSKRASLSSFSPSVAASTPADGGKVVASQPEETQASQAAKYPKVTVYLSADEIRTLKLLNIDTGEKVSDICARAIREWLERNGHARTGKLTHNA</sequence>
<geneLocation type="plasmid" evidence="3">
    <name>patcfbp6624</name>
</geneLocation>
<evidence type="ECO:0000313" key="2">
    <source>
        <dbReference type="EMBL" id="QCM03461.1"/>
    </source>
</evidence>
<name>A0AAE6BU90_AGRTU</name>
<feature type="compositionally biased region" description="Low complexity" evidence="1">
    <location>
        <begin position="1"/>
        <end position="20"/>
    </location>
</feature>
<keyword evidence="2" id="KW-0614">Plasmid</keyword>
<gene>
    <name evidence="2" type="ORF">CFBP6624_24860</name>
</gene>
<accession>A0AAE6BU90</accession>
<dbReference type="EMBL" id="CP039909">
    <property type="protein sequence ID" value="QCM03461.1"/>
    <property type="molecule type" value="Genomic_DNA"/>
</dbReference>